<comment type="caution">
    <text evidence="3">The sequence shown here is derived from an EMBL/GenBank/DDBJ whole genome shotgun (WGS) entry which is preliminary data.</text>
</comment>
<feature type="domain" description="Serpin" evidence="2">
    <location>
        <begin position="107"/>
        <end position="318"/>
    </location>
</feature>
<evidence type="ECO:0000313" key="3">
    <source>
        <dbReference type="EMBL" id="CAG7734573.1"/>
    </source>
</evidence>
<keyword evidence="1" id="KW-0732">Signal</keyword>
<evidence type="ECO:0000313" key="4">
    <source>
        <dbReference type="Proteomes" id="UP000708208"/>
    </source>
</evidence>
<accession>A0A8J2K7E2</accession>
<sequence length="329" mass="37330">MYPFSALLFFLLPSLYFCSNEFRHHHVHVTRDKVTSEDLTSEALGALRSFNQKTVPYPFLASTNRNAVLADPLTLATFWAVVNERVFDVETEDLIKAVGLPSERIAPVYALLNNYLNQDPEFLSTTAIFSDLENTTSSSGNDKLKTYFETVDLHREGDASIQRINDYISDHTNGTLRDQLLPSQNPFSKSTRGVILSTVNYRRVFTEPLGVGPKISFQVTPEERMSVETVEIVSELKVSQDDRTHTVVIPLKSEAKKSIILVHPKNMSSFLQNDFDAFTKQVDTISRYDSTKLPYFQTRSVRVRIPAFNVTMARTLQELEQPVKIVRGI</sequence>
<organism evidence="3 4">
    <name type="scientific">Allacma fusca</name>
    <dbReference type="NCBI Taxonomy" id="39272"/>
    <lineage>
        <taxon>Eukaryota</taxon>
        <taxon>Metazoa</taxon>
        <taxon>Ecdysozoa</taxon>
        <taxon>Arthropoda</taxon>
        <taxon>Hexapoda</taxon>
        <taxon>Collembola</taxon>
        <taxon>Symphypleona</taxon>
        <taxon>Sminthuridae</taxon>
        <taxon>Allacma</taxon>
    </lineage>
</organism>
<feature type="chain" id="PRO_5035159030" description="Serpin domain-containing protein" evidence="1">
    <location>
        <begin position="19"/>
        <end position="329"/>
    </location>
</feature>
<dbReference type="Proteomes" id="UP000708208">
    <property type="component" value="Unassembled WGS sequence"/>
</dbReference>
<reference evidence="3" key="1">
    <citation type="submission" date="2021-06" db="EMBL/GenBank/DDBJ databases">
        <authorList>
            <person name="Hodson N. C."/>
            <person name="Mongue J. A."/>
            <person name="Jaron S. K."/>
        </authorList>
    </citation>
    <scope>NUCLEOTIDE SEQUENCE</scope>
</reference>
<evidence type="ECO:0000259" key="2">
    <source>
        <dbReference type="Pfam" id="PF00079"/>
    </source>
</evidence>
<protein>
    <recommendedName>
        <fullName evidence="2">Serpin domain-containing protein</fullName>
    </recommendedName>
</protein>
<dbReference type="InterPro" id="IPR023796">
    <property type="entry name" value="Serpin_dom"/>
</dbReference>
<evidence type="ECO:0000256" key="1">
    <source>
        <dbReference type="SAM" id="SignalP"/>
    </source>
</evidence>
<dbReference type="Pfam" id="PF00079">
    <property type="entry name" value="Serpin"/>
    <property type="match status" value="1"/>
</dbReference>
<keyword evidence="4" id="KW-1185">Reference proteome</keyword>
<feature type="signal peptide" evidence="1">
    <location>
        <begin position="1"/>
        <end position="18"/>
    </location>
</feature>
<dbReference type="EMBL" id="CAJVCH010271823">
    <property type="protein sequence ID" value="CAG7734573.1"/>
    <property type="molecule type" value="Genomic_DNA"/>
</dbReference>
<gene>
    <name evidence="3" type="ORF">AFUS01_LOCUS22955</name>
</gene>
<dbReference type="AlphaFoldDB" id="A0A8J2K7E2"/>
<name>A0A8J2K7E2_9HEXA</name>
<proteinExistence type="predicted"/>